<feature type="region of interest" description="Domain III" evidence="6">
    <location>
        <begin position="168"/>
        <end position="222"/>
    </location>
</feature>
<evidence type="ECO:0000256" key="5">
    <source>
        <dbReference type="ARBA" id="ARBA00023204"/>
    </source>
</evidence>
<comment type="domain">
    <text evidence="6">Has three domains with a flexible linker between the domains II and III and assumes an 'L' shape. Domain III is highly mobile and contacts RuvB.</text>
</comment>
<keyword evidence="4 6" id="KW-0233">DNA recombination</keyword>
<evidence type="ECO:0000313" key="8">
    <source>
        <dbReference type="Proteomes" id="UP000317835"/>
    </source>
</evidence>
<dbReference type="InterPro" id="IPR010994">
    <property type="entry name" value="RuvA_2-like"/>
</dbReference>
<sequence length="222" mass="24490">MITQIRGVLKSVAEESLILGVEPFFDLEVLIPEYARRQLQAKLDEPVVLHTVFDIEGNQMSGRMKPRLIGFLSPVDREFFEVFCSVDGVGVRKALRAMVRPVRELARMIQDSDLRTLATFPGIGEATAERIVAKLRRKVSKFALMVGPGADDRSAVGASEANGEPSNAEPDVIRDAYHALLSVGHSEAQARHLLDQALSGKKKYKTVDAMLMAIYQNETPGK</sequence>
<evidence type="ECO:0000256" key="3">
    <source>
        <dbReference type="ARBA" id="ARBA00023125"/>
    </source>
</evidence>
<dbReference type="InterPro" id="IPR000085">
    <property type="entry name" value="RuvA"/>
</dbReference>
<gene>
    <name evidence="6 7" type="primary">ruvA</name>
    <name evidence="7" type="ORF">ElP_60420</name>
</gene>
<keyword evidence="7" id="KW-0378">Hydrolase</keyword>
<dbReference type="HAMAP" id="MF_00031">
    <property type="entry name" value="DNA_HJ_migration_RuvA"/>
    <property type="match status" value="1"/>
</dbReference>
<dbReference type="Gene3D" id="1.10.150.20">
    <property type="entry name" value="5' to 3' exonuclease, C-terminal subdomain"/>
    <property type="match status" value="1"/>
</dbReference>
<dbReference type="GO" id="GO:0006310">
    <property type="term" value="P:DNA recombination"/>
    <property type="evidence" value="ECO:0007669"/>
    <property type="project" value="UniProtKB-UniRule"/>
</dbReference>
<dbReference type="GO" id="GO:0006281">
    <property type="term" value="P:DNA repair"/>
    <property type="evidence" value="ECO:0007669"/>
    <property type="project" value="UniProtKB-UniRule"/>
</dbReference>
<evidence type="ECO:0000256" key="2">
    <source>
        <dbReference type="ARBA" id="ARBA00022763"/>
    </source>
</evidence>
<dbReference type="Pfam" id="PF14520">
    <property type="entry name" value="HHH_5"/>
    <property type="match status" value="1"/>
</dbReference>
<dbReference type="Proteomes" id="UP000317835">
    <property type="component" value="Chromosome"/>
</dbReference>
<dbReference type="RefSeq" id="WP_145276334.1">
    <property type="nucleotide sequence ID" value="NZ_CP036426.1"/>
</dbReference>
<comment type="similarity">
    <text evidence="6">Belongs to the RuvA family.</text>
</comment>
<accession>A0A518HB55</accession>
<dbReference type="GO" id="GO:0016787">
    <property type="term" value="F:hydrolase activity"/>
    <property type="evidence" value="ECO:0007669"/>
    <property type="project" value="UniProtKB-KW"/>
</dbReference>
<keyword evidence="7" id="KW-0067">ATP-binding</keyword>
<dbReference type="GO" id="GO:0048476">
    <property type="term" value="C:Holliday junction resolvase complex"/>
    <property type="evidence" value="ECO:0007669"/>
    <property type="project" value="UniProtKB-UniRule"/>
</dbReference>
<comment type="subcellular location">
    <subcellularLocation>
        <location evidence="6">Cytoplasm</location>
    </subcellularLocation>
</comment>
<evidence type="ECO:0000256" key="4">
    <source>
        <dbReference type="ARBA" id="ARBA00023172"/>
    </source>
</evidence>
<keyword evidence="5 6" id="KW-0234">DNA repair</keyword>
<reference evidence="7 8" key="1">
    <citation type="submission" date="2019-02" db="EMBL/GenBank/DDBJ databases">
        <title>Deep-cultivation of Planctomycetes and their phenomic and genomic characterization uncovers novel biology.</title>
        <authorList>
            <person name="Wiegand S."/>
            <person name="Jogler M."/>
            <person name="Boedeker C."/>
            <person name="Pinto D."/>
            <person name="Vollmers J."/>
            <person name="Rivas-Marin E."/>
            <person name="Kohn T."/>
            <person name="Peeters S.H."/>
            <person name="Heuer A."/>
            <person name="Rast P."/>
            <person name="Oberbeckmann S."/>
            <person name="Bunk B."/>
            <person name="Jeske O."/>
            <person name="Meyerdierks A."/>
            <person name="Storesund J.E."/>
            <person name="Kallscheuer N."/>
            <person name="Luecker S."/>
            <person name="Lage O.M."/>
            <person name="Pohl T."/>
            <person name="Merkel B.J."/>
            <person name="Hornburger P."/>
            <person name="Mueller R.-W."/>
            <person name="Bruemmer F."/>
            <person name="Labrenz M."/>
            <person name="Spormann A.M."/>
            <person name="Op den Camp H."/>
            <person name="Overmann J."/>
            <person name="Amann R."/>
            <person name="Jetten M.S.M."/>
            <person name="Mascher T."/>
            <person name="Medema M.H."/>
            <person name="Devos D.P."/>
            <person name="Kaster A.-K."/>
            <person name="Ovreas L."/>
            <person name="Rohde M."/>
            <person name="Galperin M.Y."/>
            <person name="Jogler C."/>
        </authorList>
    </citation>
    <scope>NUCLEOTIDE SEQUENCE [LARGE SCALE GENOMIC DNA]</scope>
    <source>
        <strain evidence="7 8">ElP</strain>
    </source>
</reference>
<keyword evidence="8" id="KW-1185">Reference proteome</keyword>
<protein>
    <recommendedName>
        <fullName evidence="6">Holliday junction branch migration complex subunit RuvA</fullName>
    </recommendedName>
</protein>
<keyword evidence="1 6" id="KW-0963">Cytoplasm</keyword>
<dbReference type="SUPFAM" id="SSF47781">
    <property type="entry name" value="RuvA domain 2-like"/>
    <property type="match status" value="1"/>
</dbReference>
<dbReference type="KEGG" id="tpla:ElP_60420"/>
<dbReference type="OrthoDB" id="5293449at2"/>
<dbReference type="NCBIfam" id="TIGR00084">
    <property type="entry name" value="ruvA"/>
    <property type="match status" value="1"/>
</dbReference>
<comment type="subunit">
    <text evidence="6">Homotetramer. Forms an RuvA(8)-RuvB(12)-Holliday junction (HJ) complex. HJ DNA is sandwiched between 2 RuvA tetramers; dsDNA enters through RuvA and exits via RuvB. An RuvB hexamer assembles on each DNA strand where it exits the tetramer. Each RuvB hexamer is contacted by two RuvA subunits (via domain III) on 2 adjacent RuvB subunits; this complex drives branch migration. In the full resolvosome a probable DNA-RuvA(4)-RuvB(12)-RuvC(2) complex forms which resolves the HJ.</text>
</comment>
<proteinExistence type="inferred from homology"/>
<keyword evidence="3 6" id="KW-0238">DNA-binding</keyword>
<comment type="caution">
    <text evidence="6">Lacks conserved residue(s) required for the propagation of feature annotation.</text>
</comment>
<keyword evidence="2 6" id="KW-0227">DNA damage</keyword>
<organism evidence="7 8">
    <name type="scientific">Tautonia plasticadhaerens</name>
    <dbReference type="NCBI Taxonomy" id="2527974"/>
    <lineage>
        <taxon>Bacteria</taxon>
        <taxon>Pseudomonadati</taxon>
        <taxon>Planctomycetota</taxon>
        <taxon>Planctomycetia</taxon>
        <taxon>Isosphaerales</taxon>
        <taxon>Isosphaeraceae</taxon>
        <taxon>Tautonia</taxon>
    </lineage>
</organism>
<dbReference type="GO" id="GO:0005737">
    <property type="term" value="C:cytoplasm"/>
    <property type="evidence" value="ECO:0007669"/>
    <property type="project" value="UniProtKB-SubCell"/>
</dbReference>
<keyword evidence="7" id="KW-0547">Nucleotide-binding</keyword>
<dbReference type="GO" id="GO:0000400">
    <property type="term" value="F:four-way junction DNA binding"/>
    <property type="evidence" value="ECO:0007669"/>
    <property type="project" value="UniProtKB-UniRule"/>
</dbReference>
<dbReference type="AlphaFoldDB" id="A0A518HB55"/>
<evidence type="ECO:0000256" key="6">
    <source>
        <dbReference type="HAMAP-Rule" id="MF_00031"/>
    </source>
</evidence>
<comment type="function">
    <text evidence="6">The RuvA-RuvB-RuvC complex processes Holliday junction (HJ) DNA during genetic recombination and DNA repair, while the RuvA-RuvB complex plays an important role in the rescue of blocked DNA replication forks via replication fork reversal (RFR). RuvA specifically binds to HJ cruciform DNA, conferring on it an open structure. The RuvB hexamer acts as an ATP-dependent pump, pulling dsDNA into and through the RuvAB complex. HJ branch migration allows RuvC to scan DNA until it finds its consensus sequence, where it cleaves and resolves the cruciform DNA.</text>
</comment>
<evidence type="ECO:0000256" key="1">
    <source>
        <dbReference type="ARBA" id="ARBA00022490"/>
    </source>
</evidence>
<evidence type="ECO:0000313" key="7">
    <source>
        <dbReference type="EMBL" id="QDV38093.1"/>
    </source>
</evidence>
<dbReference type="GO" id="GO:0003678">
    <property type="term" value="F:DNA helicase activity"/>
    <property type="evidence" value="ECO:0007669"/>
    <property type="project" value="InterPro"/>
</dbReference>
<keyword evidence="7" id="KW-0347">Helicase</keyword>
<dbReference type="EMBL" id="CP036426">
    <property type="protein sequence ID" value="QDV38093.1"/>
    <property type="molecule type" value="Genomic_DNA"/>
</dbReference>
<name>A0A518HB55_9BACT</name>